<organism evidence="1">
    <name type="scientific">Anguilla anguilla</name>
    <name type="common">European freshwater eel</name>
    <name type="synonym">Muraena anguilla</name>
    <dbReference type="NCBI Taxonomy" id="7936"/>
    <lineage>
        <taxon>Eukaryota</taxon>
        <taxon>Metazoa</taxon>
        <taxon>Chordata</taxon>
        <taxon>Craniata</taxon>
        <taxon>Vertebrata</taxon>
        <taxon>Euteleostomi</taxon>
        <taxon>Actinopterygii</taxon>
        <taxon>Neopterygii</taxon>
        <taxon>Teleostei</taxon>
        <taxon>Anguilliformes</taxon>
        <taxon>Anguillidae</taxon>
        <taxon>Anguilla</taxon>
    </lineage>
</organism>
<dbReference type="EMBL" id="GBXM01090384">
    <property type="protein sequence ID" value="JAH18193.1"/>
    <property type="molecule type" value="Transcribed_RNA"/>
</dbReference>
<evidence type="ECO:0000313" key="1">
    <source>
        <dbReference type="EMBL" id="JAH08698.1"/>
    </source>
</evidence>
<sequence>MGRLGKTLPTLNTFVGLFTCMNSQVVI</sequence>
<reference evidence="1" key="2">
    <citation type="journal article" date="2015" name="Fish Shellfish Immunol.">
        <title>Early steps in the European eel (Anguilla anguilla)-Vibrio vulnificus interaction in the gills: Role of the RtxA13 toxin.</title>
        <authorList>
            <person name="Callol A."/>
            <person name="Pajuelo D."/>
            <person name="Ebbesson L."/>
            <person name="Teles M."/>
            <person name="MacKenzie S."/>
            <person name="Amaro C."/>
        </authorList>
    </citation>
    <scope>NUCLEOTIDE SEQUENCE</scope>
</reference>
<protein>
    <submittedName>
        <fullName evidence="1">Uncharacterized protein</fullName>
    </submittedName>
</protein>
<proteinExistence type="predicted"/>
<name>A0A0E9PXT5_ANGAN</name>
<dbReference type="AlphaFoldDB" id="A0A0E9PXT5"/>
<accession>A0A0E9PXT5</accession>
<dbReference type="EMBL" id="GBXM01099879">
    <property type="protein sequence ID" value="JAH08698.1"/>
    <property type="molecule type" value="Transcribed_RNA"/>
</dbReference>
<reference evidence="1" key="1">
    <citation type="submission" date="2014-11" db="EMBL/GenBank/DDBJ databases">
        <authorList>
            <person name="Amaro Gonzalez C."/>
        </authorList>
    </citation>
    <scope>NUCLEOTIDE SEQUENCE</scope>
</reference>